<name>A0AAD1Z4T9_9LAMI</name>
<feature type="transmembrane region" description="Helical" evidence="1">
    <location>
        <begin position="64"/>
        <end position="83"/>
    </location>
</feature>
<dbReference type="Proteomes" id="UP000834106">
    <property type="component" value="Chromosome 6"/>
</dbReference>
<keyword evidence="3" id="KW-1185">Reference proteome</keyword>
<evidence type="ECO:0000313" key="3">
    <source>
        <dbReference type="Proteomes" id="UP000834106"/>
    </source>
</evidence>
<gene>
    <name evidence="2" type="ORF">FPE_LOCUS10383</name>
</gene>
<evidence type="ECO:0000313" key="2">
    <source>
        <dbReference type="EMBL" id="CAI9762953.1"/>
    </source>
</evidence>
<dbReference type="EMBL" id="OU503041">
    <property type="protein sequence ID" value="CAI9762953.1"/>
    <property type="molecule type" value="Genomic_DNA"/>
</dbReference>
<reference evidence="2" key="1">
    <citation type="submission" date="2023-05" db="EMBL/GenBank/DDBJ databases">
        <authorList>
            <person name="Huff M."/>
        </authorList>
    </citation>
    <scope>NUCLEOTIDE SEQUENCE</scope>
</reference>
<keyword evidence="1" id="KW-0472">Membrane</keyword>
<evidence type="ECO:0000256" key="1">
    <source>
        <dbReference type="SAM" id="Phobius"/>
    </source>
</evidence>
<keyword evidence="1" id="KW-0812">Transmembrane</keyword>
<organism evidence="2 3">
    <name type="scientific">Fraxinus pennsylvanica</name>
    <dbReference type="NCBI Taxonomy" id="56036"/>
    <lineage>
        <taxon>Eukaryota</taxon>
        <taxon>Viridiplantae</taxon>
        <taxon>Streptophyta</taxon>
        <taxon>Embryophyta</taxon>
        <taxon>Tracheophyta</taxon>
        <taxon>Spermatophyta</taxon>
        <taxon>Magnoliopsida</taxon>
        <taxon>eudicotyledons</taxon>
        <taxon>Gunneridae</taxon>
        <taxon>Pentapetalae</taxon>
        <taxon>asterids</taxon>
        <taxon>lamiids</taxon>
        <taxon>Lamiales</taxon>
        <taxon>Oleaceae</taxon>
        <taxon>Oleeae</taxon>
        <taxon>Fraxinus</taxon>
    </lineage>
</organism>
<accession>A0AAD1Z4T9</accession>
<dbReference type="AlphaFoldDB" id="A0AAD1Z4T9"/>
<keyword evidence="1" id="KW-1133">Transmembrane helix</keyword>
<protein>
    <submittedName>
        <fullName evidence="2">Uncharacterized protein</fullName>
    </submittedName>
</protein>
<proteinExistence type="predicted"/>
<sequence length="99" mass="10984">MMDLLPVESPQILIKKKHRFRSLKLVNVNLDDVLPEPPYGVDCGRLDNGLTYYVRCNSKPKMRAILALAVKVGTLAMAFLGIVDVDCYCLEVMNSGATI</sequence>